<dbReference type="EnsemblPlants" id="AET1Gv20304400.5">
    <property type="protein sequence ID" value="AET1Gv20304400.5"/>
    <property type="gene ID" value="AET1Gv20304400"/>
</dbReference>
<evidence type="ECO:0000256" key="3">
    <source>
        <dbReference type="SAM" id="MobiDB-lite"/>
    </source>
</evidence>
<comment type="similarity">
    <text evidence="2">Belongs to the IQD family.</text>
</comment>
<reference evidence="4" key="3">
    <citation type="journal article" date="2017" name="Nature">
        <title>Genome sequence of the progenitor of the wheat D genome Aegilops tauschii.</title>
        <authorList>
            <person name="Luo M.C."/>
            <person name="Gu Y.Q."/>
            <person name="Puiu D."/>
            <person name="Wang H."/>
            <person name="Twardziok S.O."/>
            <person name="Deal K.R."/>
            <person name="Huo N."/>
            <person name="Zhu T."/>
            <person name="Wang L."/>
            <person name="Wang Y."/>
            <person name="McGuire P.E."/>
            <person name="Liu S."/>
            <person name="Long H."/>
            <person name="Ramasamy R.K."/>
            <person name="Rodriguez J.C."/>
            <person name="Van S.L."/>
            <person name="Yuan L."/>
            <person name="Wang Z."/>
            <person name="Xia Z."/>
            <person name="Xiao L."/>
            <person name="Anderson O.D."/>
            <person name="Ouyang S."/>
            <person name="Liang Y."/>
            <person name="Zimin A.V."/>
            <person name="Pertea G."/>
            <person name="Qi P."/>
            <person name="Bennetzen J.L."/>
            <person name="Dai X."/>
            <person name="Dawson M.W."/>
            <person name="Muller H.G."/>
            <person name="Kugler K."/>
            <person name="Rivarola-Duarte L."/>
            <person name="Spannagl M."/>
            <person name="Mayer K.F.X."/>
            <person name="Lu F.H."/>
            <person name="Bevan M.W."/>
            <person name="Leroy P."/>
            <person name="Li P."/>
            <person name="You F.M."/>
            <person name="Sun Q."/>
            <person name="Liu Z."/>
            <person name="Lyons E."/>
            <person name="Wicker T."/>
            <person name="Salzberg S.L."/>
            <person name="Devos K.M."/>
            <person name="Dvorak J."/>
        </authorList>
    </citation>
    <scope>NUCLEOTIDE SEQUENCE [LARGE SCALE GENOMIC DNA]</scope>
    <source>
        <strain evidence="4">cv. AL8/78</strain>
    </source>
</reference>
<reference evidence="5" key="2">
    <citation type="journal article" date="2017" name="Nat. Plants">
        <title>The Aegilops tauschii genome reveals multiple impacts of transposons.</title>
        <authorList>
            <person name="Zhao G."/>
            <person name="Zou C."/>
            <person name="Li K."/>
            <person name="Wang K."/>
            <person name="Li T."/>
            <person name="Gao L."/>
            <person name="Zhang X."/>
            <person name="Wang H."/>
            <person name="Yang Z."/>
            <person name="Liu X."/>
            <person name="Jiang W."/>
            <person name="Mao L."/>
            <person name="Kong X."/>
            <person name="Jiao Y."/>
            <person name="Jia J."/>
        </authorList>
    </citation>
    <scope>NUCLEOTIDE SEQUENCE [LARGE SCALE GENOMIC DNA]</scope>
    <source>
        <strain evidence="5">cv. AL8/78</strain>
    </source>
</reference>
<accession>A0A452Y5V6</accession>
<feature type="compositionally biased region" description="Low complexity" evidence="3">
    <location>
        <begin position="404"/>
        <end position="419"/>
    </location>
</feature>
<evidence type="ECO:0000313" key="5">
    <source>
        <dbReference type="Proteomes" id="UP000015105"/>
    </source>
</evidence>
<dbReference type="GO" id="GO:0005516">
    <property type="term" value="F:calmodulin binding"/>
    <property type="evidence" value="ECO:0007669"/>
    <property type="project" value="UniProtKB-KW"/>
</dbReference>
<protein>
    <recommendedName>
        <fullName evidence="6">DUF4005 domain-containing protein</fullName>
    </recommendedName>
</protein>
<dbReference type="PANTHER" id="PTHR32295">
    <property type="entry name" value="IQ-DOMAIN 5-RELATED"/>
    <property type="match status" value="1"/>
</dbReference>
<evidence type="ECO:0008006" key="6">
    <source>
        <dbReference type="Google" id="ProtNLM"/>
    </source>
</evidence>
<dbReference type="AlphaFoldDB" id="A0A452Y5V6"/>
<feature type="region of interest" description="Disordered" evidence="3">
    <location>
        <begin position="315"/>
        <end position="353"/>
    </location>
</feature>
<feature type="region of interest" description="Disordered" evidence="3">
    <location>
        <begin position="1"/>
        <end position="43"/>
    </location>
</feature>
<dbReference type="InterPro" id="IPR000048">
    <property type="entry name" value="IQ_motif_EF-hand-BS"/>
</dbReference>
<reference evidence="4" key="4">
    <citation type="submission" date="2019-03" db="UniProtKB">
        <authorList>
            <consortium name="EnsemblPlants"/>
        </authorList>
    </citation>
    <scope>IDENTIFICATION</scope>
</reference>
<evidence type="ECO:0000256" key="2">
    <source>
        <dbReference type="ARBA" id="ARBA00024341"/>
    </source>
</evidence>
<dbReference type="Gramene" id="AET1Gv20304400.5">
    <property type="protein sequence ID" value="AET1Gv20304400.5"/>
    <property type="gene ID" value="AET1Gv20304400"/>
</dbReference>
<keyword evidence="5" id="KW-1185">Reference proteome</keyword>
<feature type="region of interest" description="Disordered" evidence="3">
    <location>
        <begin position="404"/>
        <end position="467"/>
    </location>
</feature>
<feature type="compositionally biased region" description="Basic and acidic residues" evidence="3">
    <location>
        <begin position="16"/>
        <end position="25"/>
    </location>
</feature>
<evidence type="ECO:0000313" key="4">
    <source>
        <dbReference type="EnsemblPlants" id="AET1Gv20304400.5"/>
    </source>
</evidence>
<dbReference type="SMART" id="SM00015">
    <property type="entry name" value="IQ"/>
    <property type="match status" value="2"/>
</dbReference>
<dbReference type="PANTHER" id="PTHR32295:SF262">
    <property type="entry name" value="OS05G0187500 PROTEIN"/>
    <property type="match status" value="1"/>
</dbReference>
<evidence type="ECO:0000256" key="1">
    <source>
        <dbReference type="ARBA" id="ARBA00022860"/>
    </source>
</evidence>
<organism evidence="4 5">
    <name type="scientific">Aegilops tauschii subsp. strangulata</name>
    <name type="common">Goatgrass</name>
    <dbReference type="NCBI Taxonomy" id="200361"/>
    <lineage>
        <taxon>Eukaryota</taxon>
        <taxon>Viridiplantae</taxon>
        <taxon>Streptophyta</taxon>
        <taxon>Embryophyta</taxon>
        <taxon>Tracheophyta</taxon>
        <taxon>Spermatophyta</taxon>
        <taxon>Magnoliopsida</taxon>
        <taxon>Liliopsida</taxon>
        <taxon>Poales</taxon>
        <taxon>Poaceae</taxon>
        <taxon>BOP clade</taxon>
        <taxon>Pooideae</taxon>
        <taxon>Triticodae</taxon>
        <taxon>Triticeae</taxon>
        <taxon>Triticinae</taxon>
        <taxon>Aegilops</taxon>
    </lineage>
</organism>
<dbReference type="Proteomes" id="UP000015105">
    <property type="component" value="Chromosome 1D"/>
</dbReference>
<keyword evidence="1" id="KW-0112">Calmodulin-binding</keyword>
<name>A0A452Y5V6_AEGTS</name>
<dbReference type="STRING" id="200361.A0A452Y5V6"/>
<reference evidence="5" key="1">
    <citation type="journal article" date="2014" name="Science">
        <title>Ancient hybridizations among the ancestral genomes of bread wheat.</title>
        <authorList>
            <consortium name="International Wheat Genome Sequencing Consortium,"/>
            <person name="Marcussen T."/>
            <person name="Sandve S.R."/>
            <person name="Heier L."/>
            <person name="Spannagl M."/>
            <person name="Pfeifer M."/>
            <person name="Jakobsen K.S."/>
            <person name="Wulff B.B."/>
            <person name="Steuernagel B."/>
            <person name="Mayer K.F."/>
            <person name="Olsen O.A."/>
        </authorList>
    </citation>
    <scope>NUCLEOTIDE SEQUENCE [LARGE SCALE GENOMIC DNA]</scope>
    <source>
        <strain evidence="5">cv. AL8/78</strain>
    </source>
</reference>
<proteinExistence type="inferred from homology"/>
<reference evidence="4" key="5">
    <citation type="journal article" date="2021" name="G3 (Bethesda)">
        <title>Aegilops tauschii genome assembly Aet v5.0 features greater sequence contiguity and improved annotation.</title>
        <authorList>
            <person name="Wang L."/>
            <person name="Zhu T."/>
            <person name="Rodriguez J.C."/>
            <person name="Deal K.R."/>
            <person name="Dubcovsky J."/>
            <person name="McGuire P.E."/>
            <person name="Lux T."/>
            <person name="Spannagl M."/>
            <person name="Mayer K.F.X."/>
            <person name="Baldrich P."/>
            <person name="Meyers B.C."/>
            <person name="Huo N."/>
            <person name="Gu Y.Q."/>
            <person name="Zhou H."/>
            <person name="Devos K.M."/>
            <person name="Bennetzen J.L."/>
            <person name="Unver T."/>
            <person name="Budak H."/>
            <person name="Gulick P.J."/>
            <person name="Galiba G."/>
            <person name="Kalapos B."/>
            <person name="Nelson D.R."/>
            <person name="Li P."/>
            <person name="You F.M."/>
            <person name="Luo M.C."/>
            <person name="Dvorak J."/>
        </authorList>
    </citation>
    <scope>NUCLEOTIDE SEQUENCE [LARGE SCALE GENOMIC DNA]</scope>
    <source>
        <strain evidence="4">cv. AL8/78</strain>
    </source>
</reference>
<dbReference type="Gene3D" id="1.20.5.190">
    <property type="match status" value="1"/>
</dbReference>
<dbReference type="Pfam" id="PF00612">
    <property type="entry name" value="IQ"/>
    <property type="match status" value="2"/>
</dbReference>
<sequence length="467" mass="49155">MGKAARWIRGFLGGGGKKEQSKDQKPIPPPTNAKRWSFGKSSRDSAEAAAAAAATSARGGNAAIARAAEAAWLRSVYDETEREQSKHAIAVAAATQAAADAAVAAAHAAVAVVRLTNKGRAAHAGEHRGPAAAAVRIQTAFRGFLAKKALRALKALVKLQALVRGYLVRKQAAATLQSMQALVRAQASMRAHRAVASAALPQLHHSSFRPRRSLVGHQLNYYDDSNGNHAMCNGCGAAGAVRGRHEERARGGGVQPEAVGEHRVVVLRVRPEPQDRGDGHRQAQISVVVAPGELPAARPVRGMVRRRQPHVVAAAAAVPHARRRAAPHRRADPAPPPRVRLVRDGEGPAGDGAVHAAVHERERAGHPDQERVRRRLLVLISAQLPQLHVQHAVLRGKSAVAQRAEAAAGAPHEQEAGAAERGGGGGVPGQPERGRNAAVVQPGGGGVQLQDGRRRPPRPPVDGVRRE</sequence>
<dbReference type="PROSITE" id="PS50096">
    <property type="entry name" value="IQ"/>
    <property type="match status" value="2"/>
</dbReference>